<organism evidence="2 3">
    <name type="scientific">Desulfuromonas thiophila</name>
    <dbReference type="NCBI Taxonomy" id="57664"/>
    <lineage>
        <taxon>Bacteria</taxon>
        <taxon>Pseudomonadati</taxon>
        <taxon>Thermodesulfobacteriota</taxon>
        <taxon>Desulfuromonadia</taxon>
        <taxon>Desulfuromonadales</taxon>
        <taxon>Desulfuromonadaceae</taxon>
        <taxon>Desulfuromonas</taxon>
    </lineage>
</organism>
<gene>
    <name evidence="2" type="ORF">SAMN05661003_102218</name>
</gene>
<keyword evidence="3" id="KW-1185">Reference proteome</keyword>
<proteinExistence type="predicted"/>
<feature type="transmembrane region" description="Helical" evidence="1">
    <location>
        <begin position="71"/>
        <end position="94"/>
    </location>
</feature>
<keyword evidence="1" id="KW-0812">Transmembrane</keyword>
<protein>
    <recommendedName>
        <fullName evidence="4">PH domain-containing protein</fullName>
    </recommendedName>
</protein>
<evidence type="ECO:0000313" key="3">
    <source>
        <dbReference type="Proteomes" id="UP000243205"/>
    </source>
</evidence>
<dbReference type="OrthoDB" id="5401870at2"/>
<dbReference type="EMBL" id="FNAQ01000002">
    <property type="protein sequence ID" value="SDD95264.1"/>
    <property type="molecule type" value="Genomic_DNA"/>
</dbReference>
<keyword evidence="1" id="KW-1133">Transmembrane helix</keyword>
<evidence type="ECO:0000256" key="1">
    <source>
        <dbReference type="SAM" id="Phobius"/>
    </source>
</evidence>
<name>A0A1G6YXM8_9BACT</name>
<keyword evidence="1" id="KW-0472">Membrane</keyword>
<dbReference type="AlphaFoldDB" id="A0A1G6YXM8"/>
<dbReference type="RefSeq" id="WP_092076262.1">
    <property type="nucleotide sequence ID" value="NZ_FNAQ01000002.1"/>
</dbReference>
<sequence length="187" mass="21069">MFFSAARPAAQTLTVADFVAARQRACWQGRPAPRCFVWRQRWRLLWAALVALLATGWLGLGLQLWRERGGLIWLLLPLALLLAGLAGSVGRLLAARLEWEQVLYVLTADQLLVRCGLLRSRLLSFPLEQLSYLRVEPLGPQLSHLYLEFGSRALRLSCLEHGETLWRLLRARLEPAPAAEPATDLSH</sequence>
<reference evidence="3" key="1">
    <citation type="submission" date="2016-10" db="EMBL/GenBank/DDBJ databases">
        <authorList>
            <person name="Varghese N."/>
            <person name="Submissions S."/>
        </authorList>
    </citation>
    <scope>NUCLEOTIDE SEQUENCE [LARGE SCALE GENOMIC DNA]</scope>
    <source>
        <strain evidence="3">DSM 8987</strain>
    </source>
</reference>
<feature type="transmembrane region" description="Helical" evidence="1">
    <location>
        <begin position="44"/>
        <end position="65"/>
    </location>
</feature>
<evidence type="ECO:0008006" key="4">
    <source>
        <dbReference type="Google" id="ProtNLM"/>
    </source>
</evidence>
<dbReference type="Proteomes" id="UP000243205">
    <property type="component" value="Unassembled WGS sequence"/>
</dbReference>
<evidence type="ECO:0000313" key="2">
    <source>
        <dbReference type="EMBL" id="SDD95264.1"/>
    </source>
</evidence>
<dbReference type="STRING" id="57664.SAMN05661003_102218"/>
<accession>A0A1G6YXM8</accession>